<reference evidence="1 2" key="1">
    <citation type="submission" date="2018-05" db="EMBL/GenBank/DDBJ databases">
        <title>A metagenomic window into the 2 km-deep terrestrial subsurface aquifer revealed taxonomically and functionally diverse microbial community comprising novel uncultured bacterial lineages.</title>
        <authorList>
            <person name="Kadnikov V.V."/>
            <person name="Mardanov A.V."/>
            <person name="Beletsky A.V."/>
            <person name="Banks D."/>
            <person name="Pimenov N.V."/>
            <person name="Frank Y.A."/>
            <person name="Karnachuk O.V."/>
            <person name="Ravin N.V."/>
        </authorList>
    </citation>
    <scope>NUCLEOTIDE SEQUENCE [LARGE SCALE GENOMIC DNA]</scope>
    <source>
        <strain evidence="1">BY</strain>
    </source>
</reference>
<accession>A0A2Z4Y3W3</accession>
<name>A0A2Z4Y3W3_SUMC1</name>
<proteinExistence type="predicted"/>
<dbReference type="KEGG" id="schv:BRCON_0801"/>
<sequence>MIPVSDVARFICFLIGLPPTMVVEEVVLMPPSGLLDLI</sequence>
<dbReference type="Proteomes" id="UP000262583">
    <property type="component" value="Chromosome"/>
</dbReference>
<organism evidence="1 2">
    <name type="scientific">Sumerlaea chitinivorans</name>
    <dbReference type="NCBI Taxonomy" id="2250252"/>
    <lineage>
        <taxon>Bacteria</taxon>
        <taxon>Candidatus Sumerlaeota</taxon>
        <taxon>Candidatus Sumerlaeia</taxon>
        <taxon>Candidatus Sumerlaeales</taxon>
        <taxon>Candidatus Sumerlaeaceae</taxon>
        <taxon>Candidatus Sumerlaea</taxon>
    </lineage>
</organism>
<protein>
    <submittedName>
        <fullName evidence="1">Uncharacterized protein</fullName>
    </submittedName>
</protein>
<dbReference type="AlphaFoldDB" id="A0A2Z4Y3W3"/>
<evidence type="ECO:0000313" key="2">
    <source>
        <dbReference type="Proteomes" id="UP000262583"/>
    </source>
</evidence>
<dbReference type="EMBL" id="CP030759">
    <property type="protein sequence ID" value="AXA35578.1"/>
    <property type="molecule type" value="Genomic_DNA"/>
</dbReference>
<gene>
    <name evidence="1" type="ORF">BRCON_0801</name>
</gene>
<evidence type="ECO:0000313" key="1">
    <source>
        <dbReference type="EMBL" id="AXA35578.1"/>
    </source>
</evidence>